<dbReference type="AlphaFoldDB" id="A0A2N2DZA2"/>
<comment type="caution">
    <text evidence="2">The sequence shown here is derived from an EMBL/GenBank/DDBJ whole genome shotgun (WGS) entry which is preliminary data.</text>
</comment>
<feature type="transmembrane region" description="Helical" evidence="1">
    <location>
        <begin position="109"/>
        <end position="132"/>
    </location>
</feature>
<keyword evidence="1" id="KW-0472">Membrane</keyword>
<keyword evidence="1" id="KW-0812">Transmembrane</keyword>
<name>A0A2N2DZA2_9BACT</name>
<evidence type="ECO:0000256" key="1">
    <source>
        <dbReference type="SAM" id="Phobius"/>
    </source>
</evidence>
<reference evidence="2 3" key="1">
    <citation type="journal article" date="2017" name="ISME J.">
        <title>Potential for microbial H2 and metal transformations associated with novel bacteria and archaea in deep terrestrial subsurface sediments.</title>
        <authorList>
            <person name="Hernsdorf A.W."/>
            <person name="Amano Y."/>
            <person name="Miyakawa K."/>
            <person name="Ise K."/>
            <person name="Suzuki Y."/>
            <person name="Anantharaman K."/>
            <person name="Probst A."/>
            <person name="Burstein D."/>
            <person name="Thomas B.C."/>
            <person name="Banfield J.F."/>
        </authorList>
    </citation>
    <scope>NUCLEOTIDE SEQUENCE [LARGE SCALE GENOMIC DNA]</scope>
    <source>
        <strain evidence="2">HGW-Falkowbacteria-2</strain>
    </source>
</reference>
<dbReference type="EMBL" id="PHAH01000033">
    <property type="protein sequence ID" value="PKM87795.1"/>
    <property type="molecule type" value="Genomic_DNA"/>
</dbReference>
<feature type="transmembrane region" description="Helical" evidence="1">
    <location>
        <begin position="46"/>
        <end position="67"/>
    </location>
</feature>
<proteinExistence type="predicted"/>
<protein>
    <submittedName>
        <fullName evidence="2">Uncharacterized protein</fullName>
    </submittedName>
</protein>
<gene>
    <name evidence="2" type="ORF">CVU83_02570</name>
</gene>
<sequence length="167" mass="18374">MKIKHIFTVIGFGLLKAVPVKAVCPVCVVAVGAGLGLSQYLGIDDTIAGTWIGGMLVAVSTWTIDLFNKKNWISRFKNIRNVLIFVAYYAMVIWPLYNQGLIGSGNTLFGIDKLLLGIIAGSLVFAFAVWLYEFMKKNNGKPHFPFEKVVLPISSLAALTLIFYLLT</sequence>
<feature type="transmembrane region" description="Helical" evidence="1">
    <location>
        <begin position="79"/>
        <end position="97"/>
    </location>
</feature>
<feature type="transmembrane region" description="Helical" evidence="1">
    <location>
        <begin position="144"/>
        <end position="166"/>
    </location>
</feature>
<dbReference type="Proteomes" id="UP000233325">
    <property type="component" value="Unassembled WGS sequence"/>
</dbReference>
<keyword evidence="1" id="KW-1133">Transmembrane helix</keyword>
<organism evidence="2 3">
    <name type="scientific">Candidatus Falkowbacteria bacterium HGW-Falkowbacteria-2</name>
    <dbReference type="NCBI Taxonomy" id="2013769"/>
    <lineage>
        <taxon>Bacteria</taxon>
        <taxon>Candidatus Falkowiibacteriota</taxon>
    </lineage>
</organism>
<evidence type="ECO:0000313" key="3">
    <source>
        <dbReference type="Proteomes" id="UP000233325"/>
    </source>
</evidence>
<accession>A0A2N2DZA2</accession>
<evidence type="ECO:0000313" key="2">
    <source>
        <dbReference type="EMBL" id="PKM87795.1"/>
    </source>
</evidence>